<dbReference type="EMBL" id="JAYKXP010000017">
    <property type="protein sequence ID" value="KAK7049390.1"/>
    <property type="molecule type" value="Genomic_DNA"/>
</dbReference>
<comment type="caution">
    <text evidence="2">The sequence shown here is derived from an EMBL/GenBank/DDBJ whole genome shotgun (WGS) entry which is preliminary data.</text>
</comment>
<reference evidence="2 3" key="1">
    <citation type="submission" date="2024-01" db="EMBL/GenBank/DDBJ databases">
        <title>A draft genome for a cacao thread blight-causing isolate of Paramarasmius palmivorus.</title>
        <authorList>
            <person name="Baruah I.K."/>
            <person name="Bukari Y."/>
            <person name="Amoako-Attah I."/>
            <person name="Meinhardt L.W."/>
            <person name="Bailey B.A."/>
            <person name="Cohen S.P."/>
        </authorList>
    </citation>
    <scope>NUCLEOTIDE SEQUENCE [LARGE SCALE GENOMIC DNA]</scope>
    <source>
        <strain evidence="2 3">GH-12</strain>
    </source>
</reference>
<organism evidence="2 3">
    <name type="scientific">Paramarasmius palmivorus</name>
    <dbReference type="NCBI Taxonomy" id="297713"/>
    <lineage>
        <taxon>Eukaryota</taxon>
        <taxon>Fungi</taxon>
        <taxon>Dikarya</taxon>
        <taxon>Basidiomycota</taxon>
        <taxon>Agaricomycotina</taxon>
        <taxon>Agaricomycetes</taxon>
        <taxon>Agaricomycetidae</taxon>
        <taxon>Agaricales</taxon>
        <taxon>Marasmiineae</taxon>
        <taxon>Marasmiaceae</taxon>
        <taxon>Paramarasmius</taxon>
    </lineage>
</organism>
<proteinExistence type="predicted"/>
<accession>A0AAW0DAS4</accession>
<feature type="region of interest" description="Disordered" evidence="1">
    <location>
        <begin position="219"/>
        <end position="244"/>
    </location>
</feature>
<dbReference type="AlphaFoldDB" id="A0AAW0DAS4"/>
<sequence length="332" mass="37205">MHQDPESLDFLSDVVGDGQFSLVPQHAVQYPQETCFPAHLPVVNPKAGGLSNDTRYHPSNYHETIALSPHHHAYQQLSPLNTREALHPHYPYRHAPDNVYTPVAYSSSPDLPSQAFVPAMYSSEHAPALAVPPPVWNTPILTHQQPLLTPSRRTTHGHQYQTRAPYPSTQSQPQYTRPSFLRNAYPHINPLHARPVSETVQITIPVAGLQALASKKHAYTSTSGKSTVENRENVNPRDSPASRGEEIKIEAPVPVRYHEMNALLARAPKSEESTVQNDHKEGTVHEECPVITSKDSNLRIPSPDTLIALTEPYLLDWCFDDERIKKLSEMKF</sequence>
<keyword evidence="3" id="KW-1185">Reference proteome</keyword>
<evidence type="ECO:0000313" key="2">
    <source>
        <dbReference type="EMBL" id="KAK7049390.1"/>
    </source>
</evidence>
<feature type="region of interest" description="Disordered" evidence="1">
    <location>
        <begin position="150"/>
        <end position="175"/>
    </location>
</feature>
<protein>
    <submittedName>
        <fullName evidence="2">Uncharacterized protein</fullName>
    </submittedName>
</protein>
<evidence type="ECO:0000256" key="1">
    <source>
        <dbReference type="SAM" id="MobiDB-lite"/>
    </source>
</evidence>
<dbReference type="Proteomes" id="UP001383192">
    <property type="component" value="Unassembled WGS sequence"/>
</dbReference>
<gene>
    <name evidence="2" type="ORF">VNI00_005991</name>
</gene>
<evidence type="ECO:0000313" key="3">
    <source>
        <dbReference type="Proteomes" id="UP001383192"/>
    </source>
</evidence>
<name>A0AAW0DAS4_9AGAR</name>